<evidence type="ECO:0000256" key="2">
    <source>
        <dbReference type="SAM" id="SignalP"/>
    </source>
</evidence>
<keyword evidence="2" id="KW-0732">Signal</keyword>
<proteinExistence type="predicted"/>
<dbReference type="InterPro" id="IPR036880">
    <property type="entry name" value="Kunitz_BPTI_sf"/>
</dbReference>
<reference evidence="4 5" key="1">
    <citation type="submission" date="2020-01" db="EMBL/GenBank/DDBJ databases">
        <authorList>
            <person name="Kim M.K."/>
        </authorList>
    </citation>
    <scope>NUCLEOTIDE SEQUENCE [LARGE SCALE GENOMIC DNA]</scope>
    <source>
        <strain evidence="4 5">172606-1</strain>
    </source>
</reference>
<dbReference type="KEGG" id="rhoz:GXP67_26760"/>
<evidence type="ECO:0000313" key="5">
    <source>
        <dbReference type="Proteomes" id="UP000480178"/>
    </source>
</evidence>
<feature type="chain" id="PRO_5025626510" evidence="2">
    <location>
        <begin position="25"/>
        <end position="84"/>
    </location>
</feature>
<protein>
    <submittedName>
        <fullName evidence="4">Proteinase inhibitor I4 serpin</fullName>
    </submittedName>
</protein>
<dbReference type="AlphaFoldDB" id="A0A6C0GPK8"/>
<name>A0A6C0GPK8_9BACT</name>
<feature type="domain" description="BPTI/Kunitz inhibitor" evidence="3">
    <location>
        <begin position="33"/>
        <end position="80"/>
    </location>
</feature>
<dbReference type="Pfam" id="PF00014">
    <property type="entry name" value="Kunitz_BPTI"/>
    <property type="match status" value="1"/>
</dbReference>
<evidence type="ECO:0000256" key="1">
    <source>
        <dbReference type="ARBA" id="ARBA00023157"/>
    </source>
</evidence>
<dbReference type="EMBL" id="CP048222">
    <property type="protein sequence ID" value="QHT69988.1"/>
    <property type="molecule type" value="Genomic_DNA"/>
</dbReference>
<dbReference type="GO" id="GO:0005615">
    <property type="term" value="C:extracellular space"/>
    <property type="evidence" value="ECO:0007669"/>
    <property type="project" value="TreeGrafter"/>
</dbReference>
<evidence type="ECO:0000313" key="4">
    <source>
        <dbReference type="EMBL" id="QHT69988.1"/>
    </source>
</evidence>
<gene>
    <name evidence="4" type="ORF">GXP67_26760</name>
</gene>
<dbReference type="Gene3D" id="4.10.410.10">
    <property type="entry name" value="Pancreatic trypsin inhibitor Kunitz domain"/>
    <property type="match status" value="1"/>
</dbReference>
<sequence length="84" mass="9561">MKNIRKSFYAIPVLILLVIFTSCEFDCASSEQCQLKPDAGPCFAAMPKYYYDTKEKRCKEFTYGGCGGVVPFQTMEECKQCECK</sequence>
<dbReference type="InterPro" id="IPR050098">
    <property type="entry name" value="TFPI/VKTCI-like"/>
</dbReference>
<feature type="signal peptide" evidence="2">
    <location>
        <begin position="1"/>
        <end position="24"/>
    </location>
</feature>
<dbReference type="PROSITE" id="PS50279">
    <property type="entry name" value="BPTI_KUNITZ_2"/>
    <property type="match status" value="1"/>
</dbReference>
<evidence type="ECO:0000259" key="3">
    <source>
        <dbReference type="PROSITE" id="PS50279"/>
    </source>
</evidence>
<keyword evidence="5" id="KW-1185">Reference proteome</keyword>
<dbReference type="CDD" id="cd00109">
    <property type="entry name" value="Kunitz-type"/>
    <property type="match status" value="1"/>
</dbReference>
<dbReference type="GO" id="GO:0004867">
    <property type="term" value="F:serine-type endopeptidase inhibitor activity"/>
    <property type="evidence" value="ECO:0007669"/>
    <property type="project" value="InterPro"/>
</dbReference>
<keyword evidence="1" id="KW-1015">Disulfide bond</keyword>
<dbReference type="SUPFAM" id="SSF57362">
    <property type="entry name" value="BPTI-like"/>
    <property type="match status" value="1"/>
</dbReference>
<organism evidence="4 5">
    <name type="scientific">Rhodocytophaga rosea</name>
    <dbReference type="NCBI Taxonomy" id="2704465"/>
    <lineage>
        <taxon>Bacteria</taxon>
        <taxon>Pseudomonadati</taxon>
        <taxon>Bacteroidota</taxon>
        <taxon>Cytophagia</taxon>
        <taxon>Cytophagales</taxon>
        <taxon>Rhodocytophagaceae</taxon>
        <taxon>Rhodocytophaga</taxon>
    </lineage>
</organism>
<dbReference type="PROSITE" id="PS51257">
    <property type="entry name" value="PROKAR_LIPOPROTEIN"/>
    <property type="match status" value="1"/>
</dbReference>
<dbReference type="PANTHER" id="PTHR10083">
    <property type="entry name" value="KUNITZ-TYPE PROTEASE INHIBITOR-RELATED"/>
    <property type="match status" value="1"/>
</dbReference>
<dbReference type="InterPro" id="IPR002223">
    <property type="entry name" value="Kunitz_BPTI"/>
</dbReference>
<dbReference type="Proteomes" id="UP000480178">
    <property type="component" value="Chromosome"/>
</dbReference>
<dbReference type="SMART" id="SM00131">
    <property type="entry name" value="KU"/>
    <property type="match status" value="1"/>
</dbReference>
<dbReference type="PANTHER" id="PTHR10083:SF374">
    <property type="entry name" value="BPTI_KUNITZ INHIBITOR DOMAIN-CONTAINING PROTEIN"/>
    <property type="match status" value="1"/>
</dbReference>
<accession>A0A6C0GPK8</accession>